<dbReference type="EMBL" id="HBGZ01000940">
    <property type="protein sequence ID" value="CAD9571527.1"/>
    <property type="molecule type" value="Transcribed_RNA"/>
</dbReference>
<organism evidence="2">
    <name type="scientific">Skeletonema marinoi</name>
    <dbReference type="NCBI Taxonomy" id="267567"/>
    <lineage>
        <taxon>Eukaryota</taxon>
        <taxon>Sar</taxon>
        <taxon>Stramenopiles</taxon>
        <taxon>Ochrophyta</taxon>
        <taxon>Bacillariophyta</taxon>
        <taxon>Coscinodiscophyceae</taxon>
        <taxon>Thalassiosirophycidae</taxon>
        <taxon>Thalassiosirales</taxon>
        <taxon>Skeletonemataceae</taxon>
        <taxon>Skeletonema</taxon>
        <taxon>Skeletonema marinoi-dohrnii complex</taxon>
    </lineage>
</organism>
<feature type="region of interest" description="Disordered" evidence="1">
    <location>
        <begin position="89"/>
        <end position="120"/>
    </location>
</feature>
<feature type="region of interest" description="Disordered" evidence="1">
    <location>
        <begin position="18"/>
        <end position="59"/>
    </location>
</feature>
<accession>A0A7S2KD90</accession>
<proteinExistence type="predicted"/>
<evidence type="ECO:0000256" key="1">
    <source>
        <dbReference type="SAM" id="MobiDB-lite"/>
    </source>
</evidence>
<evidence type="ECO:0000313" key="2">
    <source>
        <dbReference type="EMBL" id="CAD9571527.1"/>
    </source>
</evidence>
<name>A0A7S2KD90_9STRA</name>
<dbReference type="AlphaFoldDB" id="A0A7S2KD90"/>
<reference evidence="2" key="1">
    <citation type="submission" date="2021-01" db="EMBL/GenBank/DDBJ databases">
        <authorList>
            <person name="Corre E."/>
            <person name="Pelletier E."/>
            <person name="Niang G."/>
            <person name="Scheremetjew M."/>
            <person name="Finn R."/>
            <person name="Kale V."/>
            <person name="Holt S."/>
            <person name="Cochrane G."/>
            <person name="Meng A."/>
            <person name="Brown T."/>
            <person name="Cohen L."/>
        </authorList>
    </citation>
    <scope>NUCLEOTIDE SEQUENCE</scope>
    <source>
        <strain evidence="2">SM1012Den-03</strain>
    </source>
</reference>
<feature type="compositionally biased region" description="Basic and acidic residues" evidence="1">
    <location>
        <begin position="103"/>
        <end position="120"/>
    </location>
</feature>
<sequence>MHKEKIVVAYPIMPFKSSATTVTSSDRQKSSKSITQDAQKSVATSPKKLRRNNSMKLDLPIRMQKMKSAGFIVGPVKKRYESLKCDSGISGSALEKTSSSETQESKKSQDEMDIHRGFYA</sequence>
<gene>
    <name evidence="2" type="ORF">SMAR0320_LOCUS701</name>
</gene>
<protein>
    <submittedName>
        <fullName evidence="2">Uncharacterized protein</fullName>
    </submittedName>
</protein>
<feature type="compositionally biased region" description="Polar residues" evidence="1">
    <location>
        <begin position="18"/>
        <end position="44"/>
    </location>
</feature>